<dbReference type="Gene3D" id="3.10.180.10">
    <property type="entry name" value="2,3-Dihydroxybiphenyl 1,2-Dioxygenase, domain 1"/>
    <property type="match status" value="1"/>
</dbReference>
<dbReference type="Pfam" id="PF06983">
    <property type="entry name" value="3-dmu-9_3-mt"/>
    <property type="match status" value="1"/>
</dbReference>
<protein>
    <submittedName>
        <fullName evidence="2">VOC family protein</fullName>
    </submittedName>
</protein>
<dbReference type="InterPro" id="IPR028973">
    <property type="entry name" value="PhnB-like"/>
</dbReference>
<sequence length="133" mass="14384">MAKLIPFIFSEDARAQAEFYAGALGGEIQSVMTHGQAPEPVEGHQDKVMHLCLSAAGVTFFMADSPDALSRGNGLSLNLEFGTAEEGREAFTNLSAGGRVIHEYKPVFWGGLYGWLEDRYGVRWMISSPGEAG</sequence>
<dbReference type="Proteomes" id="UP001305702">
    <property type="component" value="Chromosome"/>
</dbReference>
<reference evidence="2 3" key="1">
    <citation type="submission" date="2022-02" db="EMBL/GenBank/DDBJ databases">
        <title>Paenibacillus sp. MBLB1776 Whole Genome Shotgun Sequencing.</title>
        <authorList>
            <person name="Hwang C.Y."/>
            <person name="Cho E.-S."/>
            <person name="Seo M.-J."/>
        </authorList>
    </citation>
    <scope>NUCLEOTIDE SEQUENCE [LARGE SCALE GENOMIC DNA]</scope>
    <source>
        <strain evidence="2 3">MBLB1776</strain>
    </source>
</reference>
<evidence type="ECO:0000259" key="1">
    <source>
        <dbReference type="Pfam" id="PF06983"/>
    </source>
</evidence>
<dbReference type="InterPro" id="IPR029068">
    <property type="entry name" value="Glyas_Bleomycin-R_OHBP_Dase"/>
</dbReference>
<feature type="domain" description="PhnB-like" evidence="1">
    <location>
        <begin position="7"/>
        <end position="126"/>
    </location>
</feature>
<dbReference type="AlphaFoldDB" id="A0AA96LGH4"/>
<evidence type="ECO:0000313" key="2">
    <source>
        <dbReference type="EMBL" id="WNQ11072.1"/>
    </source>
</evidence>
<dbReference type="SUPFAM" id="SSF54593">
    <property type="entry name" value="Glyoxalase/Bleomycin resistance protein/Dihydroxybiphenyl dioxygenase"/>
    <property type="match status" value="1"/>
</dbReference>
<dbReference type="PANTHER" id="PTHR33990">
    <property type="entry name" value="PROTEIN YJDN-RELATED"/>
    <property type="match status" value="1"/>
</dbReference>
<dbReference type="RefSeq" id="WP_315604848.1">
    <property type="nucleotide sequence ID" value="NZ_CP130318.1"/>
</dbReference>
<dbReference type="CDD" id="cd06588">
    <property type="entry name" value="PhnB_like"/>
    <property type="match status" value="1"/>
</dbReference>
<gene>
    <name evidence="2" type="ORF">MJA45_26305</name>
</gene>
<dbReference type="PANTHER" id="PTHR33990:SF1">
    <property type="entry name" value="PROTEIN YJDN"/>
    <property type="match status" value="1"/>
</dbReference>
<accession>A0AA96LGH4</accession>
<dbReference type="EMBL" id="CP130318">
    <property type="protein sequence ID" value="WNQ11072.1"/>
    <property type="molecule type" value="Genomic_DNA"/>
</dbReference>
<organism evidence="2 3">
    <name type="scientific">Paenibacillus aurantius</name>
    <dbReference type="NCBI Taxonomy" id="2918900"/>
    <lineage>
        <taxon>Bacteria</taxon>
        <taxon>Bacillati</taxon>
        <taxon>Bacillota</taxon>
        <taxon>Bacilli</taxon>
        <taxon>Bacillales</taxon>
        <taxon>Paenibacillaceae</taxon>
        <taxon>Paenibacillus</taxon>
    </lineage>
</organism>
<keyword evidence="3" id="KW-1185">Reference proteome</keyword>
<proteinExistence type="predicted"/>
<dbReference type="KEGG" id="paun:MJA45_26305"/>
<evidence type="ECO:0000313" key="3">
    <source>
        <dbReference type="Proteomes" id="UP001305702"/>
    </source>
</evidence>
<name>A0AA96LGH4_9BACL</name>